<dbReference type="EMBL" id="VYKJ01000005">
    <property type="protein sequence ID" value="KAA9000149.1"/>
    <property type="molecule type" value="Genomic_DNA"/>
</dbReference>
<evidence type="ECO:0000259" key="2">
    <source>
        <dbReference type="Pfam" id="PF01569"/>
    </source>
</evidence>
<dbReference type="SUPFAM" id="SSF48317">
    <property type="entry name" value="Acid phosphatase/Vanadium-dependent haloperoxidase"/>
    <property type="match status" value="1"/>
</dbReference>
<keyword evidence="1" id="KW-0472">Membrane</keyword>
<dbReference type="InterPro" id="IPR000326">
    <property type="entry name" value="PAP2/HPO"/>
</dbReference>
<feature type="transmembrane region" description="Helical" evidence="1">
    <location>
        <begin position="41"/>
        <end position="58"/>
    </location>
</feature>
<keyword evidence="1" id="KW-1133">Transmembrane helix</keyword>
<feature type="transmembrane region" description="Helical" evidence="1">
    <location>
        <begin position="111"/>
        <end position="131"/>
    </location>
</feature>
<dbReference type="Gene3D" id="1.20.144.10">
    <property type="entry name" value="Phosphatidic acid phosphatase type 2/haloperoxidase"/>
    <property type="match status" value="1"/>
</dbReference>
<dbReference type="InterPro" id="IPR036938">
    <property type="entry name" value="PAP2/HPO_sf"/>
</dbReference>
<feature type="transmembrane region" description="Helical" evidence="1">
    <location>
        <begin position="70"/>
        <end position="91"/>
    </location>
</feature>
<evidence type="ECO:0000313" key="4">
    <source>
        <dbReference type="Proteomes" id="UP000335415"/>
    </source>
</evidence>
<dbReference type="CDD" id="cd03386">
    <property type="entry name" value="PAP2_Aur1_like"/>
    <property type="match status" value="1"/>
</dbReference>
<sequence>MLYGWGAVGVVYHLSARLQGPGTLLPDGWIDRLIPFSPTGIWLYLSFFLIVPLAYLSCPPARLNWLRRSMQLTALAAGGVYLLWPTTLHYPPVNGDSLSARLLLRLTAIDSPQNCLPSLHMALTTLAVWALFERRRPLRSGVYLCWAIAIAFSILQLRRHLFIDLLTGGILAAIIGLFCLRLTERSPRRSPGVER</sequence>
<dbReference type="Pfam" id="PF01569">
    <property type="entry name" value="PAP2"/>
    <property type="match status" value="1"/>
</dbReference>
<comment type="caution">
    <text evidence="3">The sequence shown here is derived from an EMBL/GenBank/DDBJ whole genome shotgun (WGS) entry which is preliminary data.</text>
</comment>
<protein>
    <submittedName>
        <fullName evidence="3">Inositol phosphorylceramide synthase</fullName>
    </submittedName>
</protein>
<name>A0A5J5G0Z2_9GAMM</name>
<organism evidence="3 4">
    <name type="scientific">Affinibrenneria salicis</name>
    <dbReference type="NCBI Taxonomy" id="2590031"/>
    <lineage>
        <taxon>Bacteria</taxon>
        <taxon>Pseudomonadati</taxon>
        <taxon>Pseudomonadota</taxon>
        <taxon>Gammaproteobacteria</taxon>
        <taxon>Enterobacterales</taxon>
        <taxon>Pectobacteriaceae</taxon>
        <taxon>Affinibrenneria</taxon>
    </lineage>
</organism>
<proteinExistence type="predicted"/>
<feature type="transmembrane region" description="Helical" evidence="1">
    <location>
        <begin position="161"/>
        <end position="180"/>
    </location>
</feature>
<feature type="transmembrane region" description="Helical" evidence="1">
    <location>
        <begin position="138"/>
        <end position="155"/>
    </location>
</feature>
<reference evidence="3 4" key="1">
    <citation type="submission" date="2019-09" db="EMBL/GenBank/DDBJ databases">
        <authorList>
            <person name="Li Y."/>
        </authorList>
    </citation>
    <scope>NUCLEOTIDE SEQUENCE [LARGE SCALE GENOMIC DNA]</scope>
    <source>
        <strain evidence="3 4">L3-3HA</strain>
    </source>
</reference>
<accession>A0A5J5G0Z2</accession>
<dbReference type="Proteomes" id="UP000335415">
    <property type="component" value="Unassembled WGS sequence"/>
</dbReference>
<evidence type="ECO:0000256" key="1">
    <source>
        <dbReference type="SAM" id="Phobius"/>
    </source>
</evidence>
<keyword evidence="1" id="KW-0812">Transmembrane</keyword>
<keyword evidence="4" id="KW-1185">Reference proteome</keyword>
<gene>
    <name evidence="3" type="ORF">FJU30_12590</name>
</gene>
<dbReference type="OrthoDB" id="195787at2"/>
<dbReference type="AlphaFoldDB" id="A0A5J5G0Z2"/>
<feature type="domain" description="Phosphatidic acid phosphatase type 2/haloperoxidase" evidence="2">
    <location>
        <begin position="113"/>
        <end position="185"/>
    </location>
</feature>
<evidence type="ECO:0000313" key="3">
    <source>
        <dbReference type="EMBL" id="KAA9000149.1"/>
    </source>
</evidence>